<dbReference type="PROSITE" id="PS50097">
    <property type="entry name" value="BTB"/>
    <property type="match status" value="1"/>
</dbReference>
<accession>A0ABP1QXQ1</accession>
<dbReference type="Pfam" id="PF07707">
    <property type="entry name" value="BACK"/>
    <property type="match status" value="1"/>
</dbReference>
<gene>
    <name evidence="3" type="ORF">ODALV1_LOCUS15915</name>
</gene>
<protein>
    <recommendedName>
        <fullName evidence="2">BTB domain-containing protein</fullName>
    </recommendedName>
</protein>
<comment type="caution">
    <text evidence="3">The sequence shown here is derived from an EMBL/GenBank/DDBJ whole genome shotgun (WGS) entry which is preliminary data.</text>
</comment>
<proteinExistence type="predicted"/>
<feature type="domain" description="BTB" evidence="2">
    <location>
        <begin position="49"/>
        <end position="117"/>
    </location>
</feature>
<name>A0ABP1QXQ1_9HEXA</name>
<dbReference type="SMART" id="SM00875">
    <property type="entry name" value="BACK"/>
    <property type="match status" value="1"/>
</dbReference>
<dbReference type="InterPro" id="IPR011705">
    <property type="entry name" value="BACK"/>
</dbReference>
<dbReference type="Gene3D" id="3.30.710.10">
    <property type="entry name" value="Potassium Channel Kv1.1, Chain A"/>
    <property type="match status" value="1"/>
</dbReference>
<evidence type="ECO:0000313" key="4">
    <source>
        <dbReference type="Proteomes" id="UP001642540"/>
    </source>
</evidence>
<dbReference type="Gene3D" id="1.25.40.420">
    <property type="match status" value="1"/>
</dbReference>
<evidence type="ECO:0000259" key="2">
    <source>
        <dbReference type="PROSITE" id="PS50097"/>
    </source>
</evidence>
<dbReference type="PANTHER" id="PTHR45774">
    <property type="entry name" value="BTB/POZ DOMAIN-CONTAINING"/>
    <property type="match status" value="1"/>
</dbReference>
<dbReference type="SUPFAM" id="SSF52047">
    <property type="entry name" value="RNI-like"/>
    <property type="match status" value="1"/>
</dbReference>
<dbReference type="EMBL" id="CAXLJM020000049">
    <property type="protein sequence ID" value="CAL8113103.1"/>
    <property type="molecule type" value="Genomic_DNA"/>
</dbReference>
<sequence>MASIQGGEGPMCENDVTHNGPTSSISPLFHGTYEEKLRHGFENVKLSDYDLRVFLKPGKIRGIHKTLFVASSTQFLELFKRSTAQNNGMRSVKIDMDEDVFRVIKTFLYSERFPSGMTTDLALRVLESSIQYGIRKLQSLVLREVACLMTTAGDKLNVLATARCLELKELEALALERIFENAEDVLEHDDFPKLGLYDVQNILTSNSLNCKESVVFKAAVRWASKKATNSEDNASAFKYYFREVIQFIRFTLMTPMELAELSLSYKDAMDIIGREGLLQLFKLVSLPVYMRGSISTGFNTTPRSYVDIKCTQKVSRNNSVGTQTSPIDDNNQLSGTASVSTSGVTISMPPPSLSLVGSSGKAILAGRKRLYPESEVSFATTVSTPDSFVREKKTVRISENPESDEELFVRRCAIESRTFHVYEDMIRKYYREDDKTELGSFYFKNITITDNYRPLIVKYCTDVSIDASLSFLARGKEDREESFLQFVKHFDPMRYLVFNNKAPNPLTVGNLWTLNQNFMLKFSGITFLKMCHKNSEVVLNYMNESRTILSNEKMRLRKLAVSNSEFSWKMLKEKGKLEELILYRAWGEFTLEEIINDCPNLSKLVCWKHVPTSWIKGSSTSIPLCLKISPSLLAKTSLRKLVLFQAELKLPGTTRIQSGTSISELYLDHCHTKNNERAASVFEVFCKVFPQLKTLTIFEDLSLFPAEIRGNIASSELINSIRKNVASIEWIRVAGLKWSSHSSSEDSPNHSYDRIEDEDLNEFLTQSGLPNQPTNFLLERNETWKGTSKEDPAKEPVDLDGGYWSSMDEMEFTWYELNNFYDNCEIFEDYFVQDPPPKLDKKRSGRNDDVFPRSVLWL</sequence>
<dbReference type="InterPro" id="IPR011333">
    <property type="entry name" value="SKP1/BTB/POZ_sf"/>
</dbReference>
<organism evidence="3 4">
    <name type="scientific">Orchesella dallaii</name>
    <dbReference type="NCBI Taxonomy" id="48710"/>
    <lineage>
        <taxon>Eukaryota</taxon>
        <taxon>Metazoa</taxon>
        <taxon>Ecdysozoa</taxon>
        <taxon>Arthropoda</taxon>
        <taxon>Hexapoda</taxon>
        <taxon>Collembola</taxon>
        <taxon>Entomobryomorpha</taxon>
        <taxon>Entomobryoidea</taxon>
        <taxon>Orchesellidae</taxon>
        <taxon>Orchesellinae</taxon>
        <taxon>Orchesella</taxon>
    </lineage>
</organism>
<evidence type="ECO:0000256" key="1">
    <source>
        <dbReference type="SAM" id="MobiDB-lite"/>
    </source>
</evidence>
<evidence type="ECO:0000313" key="3">
    <source>
        <dbReference type="EMBL" id="CAL8113103.1"/>
    </source>
</evidence>
<keyword evidence="4" id="KW-1185">Reference proteome</keyword>
<dbReference type="PANTHER" id="PTHR45774:SF3">
    <property type="entry name" value="BTB (POZ) DOMAIN-CONTAINING 2B-RELATED"/>
    <property type="match status" value="1"/>
</dbReference>
<feature type="region of interest" description="Disordered" evidence="1">
    <location>
        <begin position="1"/>
        <end position="24"/>
    </location>
</feature>
<dbReference type="Proteomes" id="UP001642540">
    <property type="component" value="Unassembled WGS sequence"/>
</dbReference>
<dbReference type="InterPro" id="IPR000210">
    <property type="entry name" value="BTB/POZ_dom"/>
</dbReference>
<reference evidence="3 4" key="1">
    <citation type="submission" date="2024-08" db="EMBL/GenBank/DDBJ databases">
        <authorList>
            <person name="Cucini C."/>
            <person name="Frati F."/>
        </authorList>
    </citation>
    <scope>NUCLEOTIDE SEQUENCE [LARGE SCALE GENOMIC DNA]</scope>
</reference>
<dbReference type="SUPFAM" id="SSF54695">
    <property type="entry name" value="POZ domain"/>
    <property type="match status" value="1"/>
</dbReference>